<organism evidence="2 3">
    <name type="scientific">Haematobacter missouriensis</name>
    <dbReference type="NCBI Taxonomy" id="366616"/>
    <lineage>
        <taxon>Bacteria</taxon>
        <taxon>Pseudomonadati</taxon>
        <taxon>Pseudomonadota</taxon>
        <taxon>Alphaproteobacteria</taxon>
        <taxon>Rhodobacterales</taxon>
        <taxon>Paracoccaceae</taxon>
        <taxon>Haematobacter</taxon>
    </lineage>
</organism>
<dbReference type="EMBL" id="NIPX01000016">
    <property type="protein sequence ID" value="OWJ83736.1"/>
    <property type="molecule type" value="Genomic_DNA"/>
</dbReference>
<dbReference type="AlphaFoldDB" id="A0A212AQY5"/>
<proteinExistence type="predicted"/>
<name>A0A212AQY5_9RHOB</name>
<sequence>MRLLRGLVRMPCMNRDSGLSGYCREAGMPQQVGFAGQAGLAVARGLILNRLRKQAAARRGLTKVIGKSCAAGLPAGSRHRPEWGGAFLRFAANAAGLWLPTSSSGPAPRRLSCSLPTNRTAGEQPMKRVARNVLRGAAVEIITGAVTGHVRAETGRSLPPRSPTRR</sequence>
<dbReference type="EMBL" id="NIPV01000021">
    <property type="protein sequence ID" value="OWJ77095.1"/>
    <property type="molecule type" value="Genomic_DNA"/>
</dbReference>
<accession>A0A212AQY5</accession>
<evidence type="ECO:0000313" key="3">
    <source>
        <dbReference type="Proteomes" id="UP000196640"/>
    </source>
</evidence>
<evidence type="ECO:0000313" key="1">
    <source>
        <dbReference type="EMBL" id="OWJ77095.1"/>
    </source>
</evidence>
<comment type="caution">
    <text evidence="2">The sequence shown here is derived from an EMBL/GenBank/DDBJ whole genome shotgun (WGS) entry which is preliminary data.</text>
</comment>
<keyword evidence="4" id="KW-1185">Reference proteome</keyword>
<dbReference type="Proteomes" id="UP000214673">
    <property type="component" value="Unassembled WGS sequence"/>
</dbReference>
<evidence type="ECO:0000313" key="4">
    <source>
        <dbReference type="Proteomes" id="UP000214673"/>
    </source>
</evidence>
<gene>
    <name evidence="2" type="ORF">CDV52_10155</name>
    <name evidence="1" type="ORF">CDV53_07050</name>
</gene>
<dbReference type="STRING" id="366616.CG51_12855"/>
<protein>
    <submittedName>
        <fullName evidence="2">Uncharacterized protein</fullName>
    </submittedName>
</protein>
<reference evidence="3 4" key="1">
    <citation type="submission" date="2016-11" db="EMBL/GenBank/DDBJ databases">
        <title>Comparison of Traditional DNA-DNA Hybridization with In Silico Genomic Analysis.</title>
        <authorList>
            <person name="Nicholson A.C."/>
            <person name="Sammons S."/>
            <person name="Humrighouse B.W."/>
            <person name="Graziano J."/>
            <person name="Lasker B."/>
            <person name="Whitney A.M."/>
            <person name="Mcquiston J.R."/>
        </authorList>
    </citation>
    <scope>NUCLEOTIDE SEQUENCE [LARGE SCALE GENOMIC DNA]</scope>
    <source>
        <strain evidence="1 4">H1892</strain>
        <strain evidence="2 3">H2381</strain>
    </source>
</reference>
<dbReference type="Proteomes" id="UP000196640">
    <property type="component" value="Unassembled WGS sequence"/>
</dbReference>
<evidence type="ECO:0000313" key="2">
    <source>
        <dbReference type="EMBL" id="OWJ83736.1"/>
    </source>
</evidence>